<organism evidence="1 2">
    <name type="scientific">Salinibacter ruber</name>
    <dbReference type="NCBI Taxonomy" id="146919"/>
    <lineage>
        <taxon>Bacteria</taxon>
        <taxon>Pseudomonadati</taxon>
        <taxon>Rhodothermota</taxon>
        <taxon>Rhodothermia</taxon>
        <taxon>Rhodothermales</taxon>
        <taxon>Salinibacteraceae</taxon>
        <taxon>Salinibacter</taxon>
    </lineage>
</organism>
<dbReference type="AlphaFoldDB" id="A0A9X2UBM5"/>
<dbReference type="Proteomes" id="UP001155010">
    <property type="component" value="Unassembled WGS sequence"/>
</dbReference>
<name>A0A9X2UBM5_9BACT</name>
<evidence type="ECO:0000313" key="2">
    <source>
        <dbReference type="Proteomes" id="UP001155010"/>
    </source>
</evidence>
<sequence>MPTLSPDVGAHLLKATRSQDLDEAFEKVLSEYLELKSAALQETTDRLEEKWGMGFPTFKQRLADDDLPDDAYSYDVEQDFWEWEDAERLKAHYRQVQAEWTQNRSGRLCT</sequence>
<protein>
    <submittedName>
        <fullName evidence="1">Uncharacterized protein</fullName>
    </submittedName>
</protein>
<evidence type="ECO:0000313" key="1">
    <source>
        <dbReference type="EMBL" id="MCS3953172.1"/>
    </source>
</evidence>
<proteinExistence type="predicted"/>
<reference evidence="1" key="1">
    <citation type="submission" date="2022-08" db="EMBL/GenBank/DDBJ databases">
        <title>Genomic Encyclopedia of Type Strains, Phase V (KMG-V): Genome sequencing to study the core and pangenomes of soil and plant-associated prokaryotes.</title>
        <authorList>
            <person name="Whitman W."/>
        </authorList>
    </citation>
    <scope>NUCLEOTIDE SEQUENCE</scope>
    <source>
        <strain evidence="1">SP2017</strain>
    </source>
</reference>
<dbReference type="EMBL" id="JANUBB010000018">
    <property type="protein sequence ID" value="MCS3953172.1"/>
    <property type="molecule type" value="Genomic_DNA"/>
</dbReference>
<dbReference type="RefSeq" id="WP_259082497.1">
    <property type="nucleotide sequence ID" value="NZ_JANUBB010000018.1"/>
</dbReference>
<gene>
    <name evidence="1" type="ORF">GGP83_003147</name>
</gene>
<accession>A0A9X2UBM5</accession>
<comment type="caution">
    <text evidence="1">The sequence shown here is derived from an EMBL/GenBank/DDBJ whole genome shotgun (WGS) entry which is preliminary data.</text>
</comment>